<name>A0ABQ4YLN4_9ASTR</name>
<dbReference type="Proteomes" id="UP001151760">
    <property type="component" value="Unassembled WGS sequence"/>
</dbReference>
<organism evidence="2 3">
    <name type="scientific">Tanacetum coccineum</name>
    <dbReference type="NCBI Taxonomy" id="301880"/>
    <lineage>
        <taxon>Eukaryota</taxon>
        <taxon>Viridiplantae</taxon>
        <taxon>Streptophyta</taxon>
        <taxon>Embryophyta</taxon>
        <taxon>Tracheophyta</taxon>
        <taxon>Spermatophyta</taxon>
        <taxon>Magnoliopsida</taxon>
        <taxon>eudicotyledons</taxon>
        <taxon>Gunneridae</taxon>
        <taxon>Pentapetalae</taxon>
        <taxon>asterids</taxon>
        <taxon>campanulids</taxon>
        <taxon>Asterales</taxon>
        <taxon>Asteraceae</taxon>
        <taxon>Asteroideae</taxon>
        <taxon>Anthemideae</taxon>
        <taxon>Anthemidinae</taxon>
        <taxon>Tanacetum</taxon>
    </lineage>
</organism>
<gene>
    <name evidence="2" type="ORF">Tco_0728262</name>
</gene>
<comment type="caution">
    <text evidence="2">The sequence shown here is derived from an EMBL/GenBank/DDBJ whole genome shotgun (WGS) entry which is preliminary data.</text>
</comment>
<dbReference type="EMBL" id="BQNB010010521">
    <property type="protein sequence ID" value="GJS78381.1"/>
    <property type="molecule type" value="Genomic_DNA"/>
</dbReference>
<evidence type="ECO:0000313" key="3">
    <source>
        <dbReference type="Proteomes" id="UP001151760"/>
    </source>
</evidence>
<protein>
    <submittedName>
        <fullName evidence="2">Uncharacterized protein</fullName>
    </submittedName>
</protein>
<reference evidence="2" key="1">
    <citation type="journal article" date="2022" name="Int. J. Mol. Sci.">
        <title>Draft Genome of Tanacetum Coccineum: Genomic Comparison of Closely Related Tanacetum-Family Plants.</title>
        <authorList>
            <person name="Yamashiro T."/>
            <person name="Shiraishi A."/>
            <person name="Nakayama K."/>
            <person name="Satake H."/>
        </authorList>
    </citation>
    <scope>NUCLEOTIDE SEQUENCE</scope>
</reference>
<accession>A0ABQ4YLN4</accession>
<proteinExistence type="predicted"/>
<feature type="region of interest" description="Disordered" evidence="1">
    <location>
        <begin position="83"/>
        <end position="134"/>
    </location>
</feature>
<evidence type="ECO:0000313" key="2">
    <source>
        <dbReference type="EMBL" id="GJS78381.1"/>
    </source>
</evidence>
<keyword evidence="3" id="KW-1185">Reference proteome</keyword>
<feature type="compositionally biased region" description="Low complexity" evidence="1">
    <location>
        <begin position="110"/>
        <end position="122"/>
    </location>
</feature>
<evidence type="ECO:0000256" key="1">
    <source>
        <dbReference type="SAM" id="MobiDB-lite"/>
    </source>
</evidence>
<reference evidence="2" key="2">
    <citation type="submission" date="2022-01" db="EMBL/GenBank/DDBJ databases">
        <authorList>
            <person name="Yamashiro T."/>
            <person name="Shiraishi A."/>
            <person name="Satake H."/>
            <person name="Nakayama K."/>
        </authorList>
    </citation>
    <scope>NUCLEOTIDE SEQUENCE</scope>
</reference>
<sequence>MHDDFIATVYPKVHESLKHTTEEHVLLENPRSSSGTLLSMKNLDDAFTYGDQIMYDKPKEEEPDKANVETEVESMVTVPIHQASSTTPLLSTPVIDLTQPKPVSPPIQEPTFTATTTTTTTTLPPPPPPQQKITTDPALVSRVSALEQICANFEKKSKVQD</sequence>